<comment type="caution">
    <text evidence="1">The sequence shown here is derived from an EMBL/GenBank/DDBJ whole genome shotgun (WGS) entry which is preliminary data.</text>
</comment>
<accession>A0A0W0GBV9</accession>
<name>A0A0W0GBV9_MONRR</name>
<evidence type="ECO:0000313" key="2">
    <source>
        <dbReference type="Proteomes" id="UP000054988"/>
    </source>
</evidence>
<gene>
    <name evidence="1" type="ORF">WG66_1391</name>
</gene>
<evidence type="ECO:0000313" key="1">
    <source>
        <dbReference type="EMBL" id="KTB46032.1"/>
    </source>
</evidence>
<reference evidence="1 2" key="1">
    <citation type="submission" date="2015-12" db="EMBL/GenBank/DDBJ databases">
        <title>Draft genome sequence of Moniliophthora roreri, the causal agent of frosty pod rot of cacao.</title>
        <authorList>
            <person name="Aime M.C."/>
            <person name="Diaz-Valderrama J.R."/>
            <person name="Kijpornyongpan T."/>
            <person name="Phillips-Mora W."/>
        </authorList>
    </citation>
    <scope>NUCLEOTIDE SEQUENCE [LARGE SCALE GENOMIC DNA]</scope>
    <source>
        <strain evidence="1 2">MCA 2952</strain>
    </source>
</reference>
<sequence>MSLQQRSAHNPGT</sequence>
<dbReference type="EMBL" id="LATX01000518">
    <property type="protein sequence ID" value="KTB46032.1"/>
    <property type="molecule type" value="Genomic_DNA"/>
</dbReference>
<protein>
    <submittedName>
        <fullName evidence="1">Uncharacterized protein</fullName>
    </submittedName>
</protein>
<dbReference type="Proteomes" id="UP000054988">
    <property type="component" value="Unassembled WGS sequence"/>
</dbReference>
<proteinExistence type="predicted"/>
<organism evidence="1 2">
    <name type="scientific">Moniliophthora roreri</name>
    <name type="common">Frosty pod rot fungus</name>
    <name type="synonym">Monilia roreri</name>
    <dbReference type="NCBI Taxonomy" id="221103"/>
    <lineage>
        <taxon>Eukaryota</taxon>
        <taxon>Fungi</taxon>
        <taxon>Dikarya</taxon>
        <taxon>Basidiomycota</taxon>
        <taxon>Agaricomycotina</taxon>
        <taxon>Agaricomycetes</taxon>
        <taxon>Agaricomycetidae</taxon>
        <taxon>Agaricales</taxon>
        <taxon>Marasmiineae</taxon>
        <taxon>Marasmiaceae</taxon>
        <taxon>Moniliophthora</taxon>
    </lineage>
</organism>